<evidence type="ECO:0000256" key="1">
    <source>
        <dbReference type="SAM" id="SignalP"/>
    </source>
</evidence>
<keyword evidence="1" id="KW-0732">Signal</keyword>
<reference evidence="2" key="1">
    <citation type="journal article" date="2007" name="PLoS Biol.">
        <title>Rate of evolution in brain-expressed genes in humans and other primates.</title>
        <authorList>
            <person name="Wang H.-Y."/>
            <person name="Chien H.-C."/>
            <person name="Osada N."/>
            <person name="Hashimoto K."/>
            <person name="Sugano S."/>
            <person name="Gojobori T."/>
            <person name="Chou C.-K."/>
            <person name="Tsai S.-F."/>
            <person name="Wu C.-I."/>
            <person name="Shen C.-K.J."/>
        </authorList>
    </citation>
    <scope>NUCLEOTIDE SEQUENCE</scope>
</reference>
<feature type="signal peptide" evidence="1">
    <location>
        <begin position="1"/>
        <end position="15"/>
    </location>
</feature>
<proteinExistence type="evidence at transcript level"/>
<dbReference type="EMBL" id="AB170636">
    <property type="protein sequence ID" value="BAE87699.1"/>
    <property type="molecule type" value="mRNA"/>
</dbReference>
<evidence type="ECO:0000313" key="2">
    <source>
        <dbReference type="EMBL" id="BAE87699.1"/>
    </source>
</evidence>
<sequence length="46" mass="5405">MRRIMLLLILYSSKASFSYWSRQMNGIRVSGWLVSCSYSHFTTSCH</sequence>
<organism evidence="2">
    <name type="scientific">Macaca fascicularis</name>
    <name type="common">Crab-eating macaque</name>
    <name type="synonym">Cynomolgus monkey</name>
    <dbReference type="NCBI Taxonomy" id="9541"/>
    <lineage>
        <taxon>Eukaryota</taxon>
        <taxon>Metazoa</taxon>
        <taxon>Chordata</taxon>
        <taxon>Craniata</taxon>
        <taxon>Vertebrata</taxon>
        <taxon>Euteleostomi</taxon>
        <taxon>Mammalia</taxon>
        <taxon>Eutheria</taxon>
        <taxon>Euarchontoglires</taxon>
        <taxon>Primates</taxon>
        <taxon>Haplorrhini</taxon>
        <taxon>Catarrhini</taxon>
        <taxon>Cercopithecidae</taxon>
        <taxon>Cercopithecinae</taxon>
        <taxon>Macaca</taxon>
    </lineage>
</organism>
<feature type="chain" id="PRO_5012429475" evidence="1">
    <location>
        <begin position="16"/>
        <end position="46"/>
    </location>
</feature>
<protein>
    <submittedName>
        <fullName evidence="2">Macaca fascicularis brain cDNA, clone: QmoA-11864</fullName>
    </submittedName>
</protein>
<name>I7GHA7_MACFA</name>
<accession>I7GHA7</accession>
<dbReference type="AlphaFoldDB" id="I7GHA7"/>